<dbReference type="RefSeq" id="WP_188859781.1">
    <property type="nucleotide sequence ID" value="NZ_BMOS01000059.1"/>
</dbReference>
<dbReference type="Pfam" id="PF01022">
    <property type="entry name" value="HTH_5"/>
    <property type="match status" value="1"/>
</dbReference>
<dbReference type="SUPFAM" id="SSF46785">
    <property type="entry name" value="Winged helix' DNA-binding domain"/>
    <property type="match status" value="1"/>
</dbReference>
<dbReference type="InterPro" id="IPR051081">
    <property type="entry name" value="HTH_MetalResp_TranReg"/>
</dbReference>
<evidence type="ECO:0000259" key="4">
    <source>
        <dbReference type="PROSITE" id="PS50987"/>
    </source>
</evidence>
<dbReference type="EMBL" id="BMOS01000059">
    <property type="protein sequence ID" value="GGN67418.1"/>
    <property type="molecule type" value="Genomic_DNA"/>
</dbReference>
<dbReference type="GO" id="GO:0003677">
    <property type="term" value="F:DNA binding"/>
    <property type="evidence" value="ECO:0007669"/>
    <property type="project" value="UniProtKB-KW"/>
</dbReference>
<dbReference type="CDD" id="cd00090">
    <property type="entry name" value="HTH_ARSR"/>
    <property type="match status" value="1"/>
</dbReference>
<evidence type="ECO:0000256" key="2">
    <source>
        <dbReference type="ARBA" id="ARBA00023125"/>
    </source>
</evidence>
<dbReference type="GO" id="GO:0003700">
    <property type="term" value="F:DNA-binding transcription factor activity"/>
    <property type="evidence" value="ECO:0007669"/>
    <property type="project" value="InterPro"/>
</dbReference>
<proteinExistence type="predicted"/>
<accession>A0A917Y6A0</accession>
<dbReference type="InterPro" id="IPR036390">
    <property type="entry name" value="WH_DNA-bd_sf"/>
</dbReference>
<keyword evidence="1" id="KW-0805">Transcription regulation</keyword>
<dbReference type="PANTHER" id="PTHR33154:SF18">
    <property type="entry name" value="ARSENICAL RESISTANCE OPERON REPRESSOR"/>
    <property type="match status" value="1"/>
</dbReference>
<keyword evidence="3" id="KW-0804">Transcription</keyword>
<evidence type="ECO:0000313" key="6">
    <source>
        <dbReference type="Proteomes" id="UP000624041"/>
    </source>
</evidence>
<dbReference type="AlphaFoldDB" id="A0A917Y6A0"/>
<organism evidence="5 6">
    <name type="scientific">Oceanobacillus indicireducens</name>
    <dbReference type="NCBI Taxonomy" id="1004261"/>
    <lineage>
        <taxon>Bacteria</taxon>
        <taxon>Bacillati</taxon>
        <taxon>Bacillota</taxon>
        <taxon>Bacilli</taxon>
        <taxon>Bacillales</taxon>
        <taxon>Bacillaceae</taxon>
        <taxon>Oceanobacillus</taxon>
    </lineage>
</organism>
<dbReference type="SMART" id="SM00418">
    <property type="entry name" value="HTH_ARSR"/>
    <property type="match status" value="1"/>
</dbReference>
<protein>
    <submittedName>
        <fullName evidence="5">Transcriptional regulator</fullName>
    </submittedName>
</protein>
<dbReference type="InterPro" id="IPR011991">
    <property type="entry name" value="ArsR-like_HTH"/>
</dbReference>
<reference evidence="5" key="1">
    <citation type="journal article" date="2014" name="Int. J. Syst. Evol. Microbiol.">
        <title>Complete genome sequence of Corynebacterium casei LMG S-19264T (=DSM 44701T), isolated from a smear-ripened cheese.</title>
        <authorList>
            <consortium name="US DOE Joint Genome Institute (JGI-PGF)"/>
            <person name="Walter F."/>
            <person name="Albersmeier A."/>
            <person name="Kalinowski J."/>
            <person name="Ruckert C."/>
        </authorList>
    </citation>
    <scope>NUCLEOTIDE SEQUENCE</scope>
    <source>
        <strain evidence="5">JCM 17251</strain>
    </source>
</reference>
<dbReference type="InterPro" id="IPR036388">
    <property type="entry name" value="WH-like_DNA-bd_sf"/>
</dbReference>
<feature type="domain" description="HTH arsR-type" evidence="4">
    <location>
        <begin position="259"/>
        <end position="348"/>
    </location>
</feature>
<comment type="caution">
    <text evidence="5">The sequence shown here is derived from an EMBL/GenBank/DDBJ whole genome shotgun (WGS) entry which is preliminary data.</text>
</comment>
<dbReference type="Proteomes" id="UP000624041">
    <property type="component" value="Unassembled WGS sequence"/>
</dbReference>
<keyword evidence="2" id="KW-0238">DNA-binding</keyword>
<reference evidence="5" key="2">
    <citation type="submission" date="2020-09" db="EMBL/GenBank/DDBJ databases">
        <authorList>
            <person name="Sun Q."/>
            <person name="Ohkuma M."/>
        </authorList>
    </citation>
    <scope>NUCLEOTIDE SEQUENCE</scope>
    <source>
        <strain evidence="5">JCM 17251</strain>
    </source>
</reference>
<name>A0A917Y6A0_9BACI</name>
<dbReference type="PANTHER" id="PTHR33154">
    <property type="entry name" value="TRANSCRIPTIONAL REGULATOR, ARSR FAMILY"/>
    <property type="match status" value="1"/>
</dbReference>
<gene>
    <name evidence="5" type="ORF">GCM10007971_38240</name>
</gene>
<evidence type="ECO:0000256" key="3">
    <source>
        <dbReference type="ARBA" id="ARBA00023163"/>
    </source>
</evidence>
<dbReference type="InterPro" id="IPR001845">
    <property type="entry name" value="HTH_ArsR_DNA-bd_dom"/>
</dbReference>
<sequence length="348" mass="40822">MEILQATGRKRETYEVHFTYSTLWECALGIAAVTNSRLLNTLEKPASYWKELRGSFSENLNHHLDYVEKNNTWKALLQLLHQHESNTLNEFCTNVNLLQGTKFKFACLPYIGENFQHIREKAATGNESAIIELQRITGDNEFFPQYIEFISKTDPQKLKDHLIEVMALWYEVVIRPELERTTRILRTDYESKKHMKEKMSSEELVQWATGGINYLPEPSVHKVLLIPQYVYRPWVIEADIEDTKVFYYPVANESLSPHDKYMPNNFLVLKHKALGEEIRLRIVKLLSEKDYSLQELTEQLNIGKTTIHHHLKILRAAKLVEIIEGKYSLKANALELLFKELEQYIKQR</sequence>
<dbReference type="Gene3D" id="1.10.10.10">
    <property type="entry name" value="Winged helix-like DNA-binding domain superfamily/Winged helix DNA-binding domain"/>
    <property type="match status" value="1"/>
</dbReference>
<evidence type="ECO:0000256" key="1">
    <source>
        <dbReference type="ARBA" id="ARBA00023015"/>
    </source>
</evidence>
<keyword evidence="6" id="KW-1185">Reference proteome</keyword>
<evidence type="ECO:0000313" key="5">
    <source>
        <dbReference type="EMBL" id="GGN67418.1"/>
    </source>
</evidence>
<dbReference type="PROSITE" id="PS50987">
    <property type="entry name" value="HTH_ARSR_2"/>
    <property type="match status" value="1"/>
</dbReference>